<evidence type="ECO:0000256" key="4">
    <source>
        <dbReference type="ARBA" id="ARBA00013229"/>
    </source>
</evidence>
<evidence type="ECO:0000256" key="11">
    <source>
        <dbReference type="PROSITE-ProRule" id="PRU10040"/>
    </source>
</evidence>
<comment type="similarity">
    <text evidence="3">Belongs to the pectinesterase family.</text>
</comment>
<evidence type="ECO:0000256" key="5">
    <source>
        <dbReference type="ARBA" id="ARBA00022512"/>
    </source>
</evidence>
<dbReference type="PANTHER" id="PTHR31321">
    <property type="entry name" value="ACYL-COA THIOESTER HYDROLASE YBHC-RELATED"/>
    <property type="match status" value="1"/>
</dbReference>
<evidence type="ECO:0000256" key="1">
    <source>
        <dbReference type="ARBA" id="ARBA00004191"/>
    </source>
</evidence>
<evidence type="ECO:0000313" key="14">
    <source>
        <dbReference type="EMBL" id="RYR32416.1"/>
    </source>
</evidence>
<comment type="caution">
    <text evidence="14">The sequence shown here is derived from an EMBL/GenBank/DDBJ whole genome shotgun (WGS) entry which is preliminary data.</text>
</comment>
<evidence type="ECO:0000256" key="7">
    <source>
        <dbReference type="ARBA" id="ARBA00023085"/>
    </source>
</evidence>
<dbReference type="InterPro" id="IPR000070">
    <property type="entry name" value="Pectinesterase_cat"/>
</dbReference>
<protein>
    <recommendedName>
        <fullName evidence="4 12">Pectinesterase</fullName>
        <ecNumber evidence="4 12">3.1.1.11</ecNumber>
    </recommendedName>
</protein>
<keyword evidence="7 12" id="KW-0063">Aspartyl esterase</keyword>
<dbReference type="SUPFAM" id="SSF51126">
    <property type="entry name" value="Pectin lyase-like"/>
    <property type="match status" value="1"/>
</dbReference>
<comment type="function">
    <text evidence="10">Acts in the modification of cell walls via demethylesterification of cell wall pectin.</text>
</comment>
<evidence type="ECO:0000256" key="12">
    <source>
        <dbReference type="RuleBase" id="RU000589"/>
    </source>
</evidence>
<dbReference type="GO" id="GO:0045490">
    <property type="term" value="P:pectin catabolic process"/>
    <property type="evidence" value="ECO:0007669"/>
    <property type="project" value="UniProtKB-UniRule"/>
</dbReference>
<dbReference type="PROSITE" id="PS00503">
    <property type="entry name" value="PECTINESTERASE_2"/>
    <property type="match status" value="1"/>
</dbReference>
<dbReference type="PANTHER" id="PTHR31321:SF76">
    <property type="entry name" value="PECTINESTERASE 10-RELATED"/>
    <property type="match status" value="1"/>
</dbReference>
<comment type="subcellular location">
    <subcellularLocation>
        <location evidence="1">Secreted</location>
        <location evidence="1">Cell wall</location>
    </subcellularLocation>
</comment>
<gene>
    <name evidence="14" type="ORF">Ahy_A10g046988</name>
</gene>
<dbReference type="EC" id="3.1.1.11" evidence="4 12"/>
<dbReference type="FunFam" id="2.160.20.10:FF:000013">
    <property type="entry name" value="Pectinesterase"/>
    <property type="match status" value="1"/>
</dbReference>
<keyword evidence="5" id="KW-0134">Cell wall</keyword>
<evidence type="ECO:0000256" key="2">
    <source>
        <dbReference type="ARBA" id="ARBA00005184"/>
    </source>
</evidence>
<dbReference type="Proteomes" id="UP000289738">
    <property type="component" value="Chromosome A10"/>
</dbReference>
<dbReference type="GO" id="GO:0042545">
    <property type="term" value="P:cell wall modification"/>
    <property type="evidence" value="ECO:0007669"/>
    <property type="project" value="UniProtKB-UniRule"/>
</dbReference>
<dbReference type="EMBL" id="SDMP01000010">
    <property type="protein sequence ID" value="RYR32416.1"/>
    <property type="molecule type" value="Genomic_DNA"/>
</dbReference>
<comment type="catalytic activity">
    <reaction evidence="9 12">
        <text>[(1-&gt;4)-alpha-D-galacturonosyl methyl ester](n) + n H2O = [(1-&gt;4)-alpha-D-galacturonosyl](n) + n methanol + n H(+)</text>
        <dbReference type="Rhea" id="RHEA:22380"/>
        <dbReference type="Rhea" id="RHEA-COMP:14570"/>
        <dbReference type="Rhea" id="RHEA-COMP:14573"/>
        <dbReference type="ChEBI" id="CHEBI:15377"/>
        <dbReference type="ChEBI" id="CHEBI:15378"/>
        <dbReference type="ChEBI" id="CHEBI:17790"/>
        <dbReference type="ChEBI" id="CHEBI:140522"/>
        <dbReference type="ChEBI" id="CHEBI:140523"/>
        <dbReference type="EC" id="3.1.1.11"/>
    </reaction>
</comment>
<name>A0A445B196_ARAHY</name>
<dbReference type="AlphaFoldDB" id="A0A445B196"/>
<keyword evidence="6 12" id="KW-0378">Hydrolase</keyword>
<reference evidence="14 15" key="1">
    <citation type="submission" date="2019-01" db="EMBL/GenBank/DDBJ databases">
        <title>Sequencing of cultivated peanut Arachis hypogaea provides insights into genome evolution and oil improvement.</title>
        <authorList>
            <person name="Chen X."/>
        </authorList>
    </citation>
    <scope>NUCLEOTIDE SEQUENCE [LARGE SCALE GENOMIC DNA]</scope>
    <source>
        <strain evidence="15">cv. Fuhuasheng</strain>
        <tissue evidence="14">Leaves</tissue>
    </source>
</reference>
<evidence type="ECO:0000256" key="3">
    <source>
        <dbReference type="ARBA" id="ARBA00008891"/>
    </source>
</evidence>
<organism evidence="14 15">
    <name type="scientific">Arachis hypogaea</name>
    <name type="common">Peanut</name>
    <dbReference type="NCBI Taxonomy" id="3818"/>
    <lineage>
        <taxon>Eukaryota</taxon>
        <taxon>Viridiplantae</taxon>
        <taxon>Streptophyta</taxon>
        <taxon>Embryophyta</taxon>
        <taxon>Tracheophyta</taxon>
        <taxon>Spermatophyta</taxon>
        <taxon>Magnoliopsida</taxon>
        <taxon>eudicotyledons</taxon>
        <taxon>Gunneridae</taxon>
        <taxon>Pentapetalae</taxon>
        <taxon>rosids</taxon>
        <taxon>fabids</taxon>
        <taxon>Fabales</taxon>
        <taxon>Fabaceae</taxon>
        <taxon>Papilionoideae</taxon>
        <taxon>50 kb inversion clade</taxon>
        <taxon>dalbergioids sensu lato</taxon>
        <taxon>Dalbergieae</taxon>
        <taxon>Pterocarpus clade</taxon>
        <taxon>Arachis</taxon>
    </lineage>
</organism>
<comment type="pathway">
    <text evidence="2 12">Glycan metabolism; pectin degradation; 2-dehydro-3-deoxy-D-gluconate from pectin: step 1/5.</text>
</comment>
<sequence length="567" mass="63207">MFRRCSTPHYCLSSTPHYCLSSTPHRCISISPEAREVSSLPPPLLPSATPCLCSQPPRVPVLTPLPPCRLRSTAAPSSLHYRCFRRLSVTFALPLLPHTRIAIAPSHSRRPLYANQETVQKVCDIVKKQLALPEGSSVTGESKIEVLQLNMANVLLEKGRINGVHVNSVGAKVLEFIADFGKPTAPLPAAIVACVPTKVHIQGAGKTEFKISPTEITDAMKAGLDQPIMPEPECGKVKWVICFACCIKKTEGSKTKYYRTVGDKILPFSKIIVDSLGHGNFSTIQSAIDSVPSNNKYWVSINVKPGIYREKVTIPIDKPYIILKGSEKMRTWVEWDDHNTTAQSPTFQSMADNIVVKSISFRNTYNNSINKNFRVPALAALISGDKSYFYKVRFFGLQDTLWDNQGKHYYKFCTIQGAVDFIFGAGQSLFERCNINVIGRALGEGFVGYITAQGRERPKDSNGFVFKNCSISGDGSTFLGRPWRPYARVLFYSTNMTNIIQPAGWDLWNSSQNEDNIMFSEYDNFGSGSDTSKRVNWITKLNLETVNMMTSTNFIDSERWLNVSSSF</sequence>
<evidence type="ECO:0000256" key="9">
    <source>
        <dbReference type="ARBA" id="ARBA00047928"/>
    </source>
</evidence>
<feature type="active site" evidence="11">
    <location>
        <position position="420"/>
    </location>
</feature>
<dbReference type="GO" id="GO:0030599">
    <property type="term" value="F:pectinesterase activity"/>
    <property type="evidence" value="ECO:0007669"/>
    <property type="project" value="UniProtKB-UniRule"/>
</dbReference>
<evidence type="ECO:0000256" key="10">
    <source>
        <dbReference type="ARBA" id="ARBA00057335"/>
    </source>
</evidence>
<dbReference type="InterPro" id="IPR011050">
    <property type="entry name" value="Pectin_lyase_fold/virulence"/>
</dbReference>
<evidence type="ECO:0000313" key="15">
    <source>
        <dbReference type="Proteomes" id="UP000289738"/>
    </source>
</evidence>
<dbReference type="Gene3D" id="2.160.20.10">
    <property type="entry name" value="Single-stranded right-handed beta-helix, Pectin lyase-like"/>
    <property type="match status" value="1"/>
</dbReference>
<proteinExistence type="inferred from homology"/>
<evidence type="ECO:0000256" key="6">
    <source>
        <dbReference type="ARBA" id="ARBA00022801"/>
    </source>
</evidence>
<dbReference type="UniPathway" id="UPA00545">
    <property type="reaction ID" value="UER00823"/>
</dbReference>
<keyword evidence="5" id="KW-0964">Secreted</keyword>
<evidence type="ECO:0000256" key="8">
    <source>
        <dbReference type="ARBA" id="ARBA00023180"/>
    </source>
</evidence>
<dbReference type="InterPro" id="IPR033131">
    <property type="entry name" value="Pectinesterase_Asp_AS"/>
</dbReference>
<keyword evidence="8" id="KW-0325">Glycoprotein</keyword>
<dbReference type="Pfam" id="PF01095">
    <property type="entry name" value="Pectinesterase"/>
    <property type="match status" value="1"/>
</dbReference>
<dbReference type="STRING" id="3818.A0A445B196"/>
<dbReference type="InterPro" id="IPR012334">
    <property type="entry name" value="Pectin_lyas_fold"/>
</dbReference>
<accession>A0A445B196</accession>
<evidence type="ECO:0000259" key="13">
    <source>
        <dbReference type="Pfam" id="PF01095"/>
    </source>
</evidence>
<feature type="domain" description="Pectinesterase catalytic" evidence="13">
    <location>
        <begin position="271"/>
        <end position="557"/>
    </location>
</feature>
<keyword evidence="15" id="KW-1185">Reference proteome</keyword>